<keyword evidence="2" id="KW-1185">Reference proteome</keyword>
<accession>H6SS60</accession>
<evidence type="ECO:0000313" key="1">
    <source>
        <dbReference type="EMBL" id="CCG07739.1"/>
    </source>
</evidence>
<dbReference type="AlphaFoldDB" id="H6SS60"/>
<evidence type="ECO:0000313" key="2">
    <source>
        <dbReference type="Proteomes" id="UP000033220"/>
    </source>
</evidence>
<name>H6SS60_PARPM</name>
<protein>
    <submittedName>
        <fullName evidence="1">Uncharacterized protein</fullName>
    </submittedName>
</protein>
<organism evidence="1 2">
    <name type="scientific">Pararhodospirillum photometricum DSM 122</name>
    <dbReference type="NCBI Taxonomy" id="1150469"/>
    <lineage>
        <taxon>Bacteria</taxon>
        <taxon>Pseudomonadati</taxon>
        <taxon>Pseudomonadota</taxon>
        <taxon>Alphaproteobacteria</taxon>
        <taxon>Rhodospirillales</taxon>
        <taxon>Rhodospirillaceae</taxon>
        <taxon>Pararhodospirillum</taxon>
    </lineage>
</organism>
<dbReference type="HOGENOM" id="CLU_806271_0_0_5"/>
<dbReference type="RefSeq" id="WP_014414379.1">
    <property type="nucleotide sequence ID" value="NC_017059.1"/>
</dbReference>
<sequence>MPDAAPRLPGAALEGDAVAWSAPEPITAQTPVRVVTEVPVSVLATAEAFVVGLDFGAAALRLSDRLPGLATTSAPLAAVPALDARGQIARLDRRAGPDPTLVPAGVSTRIVPTKDGRAAFQILTGPTAGGSLAAAGGAALVPAAASAQGGEPAPGIAVQVSSQATMDMIARAYNQGTGVIKILAVPPADPHPHWFLQVHEPMVFEGTFGSADGQVYVRDHARQFLCFAGSSDQDLKLFTVIDPTSTVRLQLDLAAHYPTEINDGVALSEGGQSVTGEGFYESIVRPQLEAFLVGDIRADMTRVRLTPLNDLLLQRLTLPGHTVHLEDAALPGETLVLGSVRPTA</sequence>
<dbReference type="PATRIC" id="fig|1150469.3.peg.1264"/>
<dbReference type="Proteomes" id="UP000033220">
    <property type="component" value="Chromosome DSM 122"/>
</dbReference>
<gene>
    <name evidence="1" type="ORF">RSPPHO_01113</name>
</gene>
<dbReference type="STRING" id="1150469.RSPPHO_01113"/>
<reference evidence="1 2" key="1">
    <citation type="submission" date="2012-02" db="EMBL/GenBank/DDBJ databases">
        <title>Shotgun genome sequence of Phaeospirillum photometricum DSM 122.</title>
        <authorList>
            <person name="Duquesne K."/>
            <person name="Sturgis J."/>
        </authorList>
    </citation>
    <scope>NUCLEOTIDE SEQUENCE [LARGE SCALE GENOMIC DNA]</scope>
    <source>
        <strain evidence="2">DSM122</strain>
    </source>
</reference>
<dbReference type="EMBL" id="HE663493">
    <property type="protein sequence ID" value="CCG07739.1"/>
    <property type="molecule type" value="Genomic_DNA"/>
</dbReference>
<proteinExistence type="predicted"/>
<dbReference type="KEGG" id="rpm:RSPPHO_01113"/>